<dbReference type="Proteomes" id="UP001314263">
    <property type="component" value="Unassembled WGS sequence"/>
</dbReference>
<feature type="coiled-coil region" evidence="1">
    <location>
        <begin position="253"/>
        <end position="330"/>
    </location>
</feature>
<feature type="compositionally biased region" description="Basic and acidic residues" evidence="2">
    <location>
        <begin position="471"/>
        <end position="497"/>
    </location>
</feature>
<dbReference type="EMBL" id="CAUYUE010000003">
    <property type="protein sequence ID" value="CAK0759210.1"/>
    <property type="molecule type" value="Genomic_DNA"/>
</dbReference>
<gene>
    <name evidence="3" type="ORF">CVIRNUC_002680</name>
</gene>
<proteinExistence type="predicted"/>
<evidence type="ECO:0000313" key="4">
    <source>
        <dbReference type="Proteomes" id="UP001314263"/>
    </source>
</evidence>
<feature type="region of interest" description="Disordered" evidence="2">
    <location>
        <begin position="471"/>
        <end position="530"/>
    </location>
</feature>
<sequence>MATASMQDLPIVEPAHLKNLDPPMVVAPYPAGFPMREDSPRLLSEFNVSERSIRQAQRKEFNAQEPRYETSKPPYPSGFPLPPGSFHSFRTSHAGPGAGLNRIEKRHLYERLDPDIDITPSGFPELRGEQVTPRRPSGSLALVTPEPSRDYLTSYAEREARERLQIHPAPFWLAPVTPEPSRDYLTSYAEREARERLQQRLTPRTSPTEVVAVETPAATVVLKAWFAETEEAVREADKWSKIVEARLKEAQSKGQLSDELKAQSDEARRLEIEARNEAKAAPMRVRAALARYKSELADAKSQVTSSARDVEEAKELLKKAEYNRETKNAEAKVVSGAARTKRIELNDLERLLARRAVSHVAVIKQLIDEVRRETADAEQRAAQLEAELQRMIAAHTEREEDLDRKMDNLNRVRDEISELSEKYSAALAENETSSAVVQRNLKVAQALGREAEQKRSEAIRLAREFDTAKNAAREAGQKEMETWRKAREVGEREDRSYTDTAAGLPTPKVAVEMGGDQLTPRPLQDIEFED</sequence>
<dbReference type="AlphaFoldDB" id="A0AAV1HWH9"/>
<feature type="region of interest" description="Disordered" evidence="2">
    <location>
        <begin position="119"/>
        <end position="141"/>
    </location>
</feature>
<feature type="compositionally biased region" description="Basic and acidic residues" evidence="2">
    <location>
        <begin position="53"/>
        <end position="70"/>
    </location>
</feature>
<evidence type="ECO:0000256" key="1">
    <source>
        <dbReference type="SAM" id="Coils"/>
    </source>
</evidence>
<protein>
    <submittedName>
        <fullName evidence="3">Uncharacterized protein</fullName>
    </submittedName>
</protein>
<keyword evidence="4" id="KW-1185">Reference proteome</keyword>
<evidence type="ECO:0000256" key="2">
    <source>
        <dbReference type="SAM" id="MobiDB-lite"/>
    </source>
</evidence>
<comment type="caution">
    <text evidence="3">The sequence shown here is derived from an EMBL/GenBank/DDBJ whole genome shotgun (WGS) entry which is preliminary data.</text>
</comment>
<feature type="region of interest" description="Disordered" evidence="2">
    <location>
        <begin position="53"/>
        <end position="74"/>
    </location>
</feature>
<keyword evidence="1" id="KW-0175">Coiled coil</keyword>
<feature type="coiled-coil region" evidence="1">
    <location>
        <begin position="360"/>
        <end position="464"/>
    </location>
</feature>
<organism evidence="3 4">
    <name type="scientific">Coccomyxa viridis</name>
    <dbReference type="NCBI Taxonomy" id="1274662"/>
    <lineage>
        <taxon>Eukaryota</taxon>
        <taxon>Viridiplantae</taxon>
        <taxon>Chlorophyta</taxon>
        <taxon>core chlorophytes</taxon>
        <taxon>Trebouxiophyceae</taxon>
        <taxon>Trebouxiophyceae incertae sedis</taxon>
        <taxon>Coccomyxaceae</taxon>
        <taxon>Coccomyxa</taxon>
    </lineage>
</organism>
<reference evidence="3 4" key="1">
    <citation type="submission" date="2023-10" db="EMBL/GenBank/DDBJ databases">
        <authorList>
            <person name="Maclean D."/>
            <person name="Macfadyen A."/>
        </authorList>
    </citation>
    <scope>NUCLEOTIDE SEQUENCE [LARGE SCALE GENOMIC DNA]</scope>
</reference>
<name>A0AAV1HWH9_9CHLO</name>
<evidence type="ECO:0000313" key="3">
    <source>
        <dbReference type="EMBL" id="CAK0759210.1"/>
    </source>
</evidence>
<accession>A0AAV1HWH9</accession>